<organism evidence="2 3">
    <name type="scientific">Acetonema longum DSM 6540</name>
    <dbReference type="NCBI Taxonomy" id="1009370"/>
    <lineage>
        <taxon>Bacteria</taxon>
        <taxon>Bacillati</taxon>
        <taxon>Bacillota</taxon>
        <taxon>Negativicutes</taxon>
        <taxon>Acetonemataceae</taxon>
        <taxon>Acetonema</taxon>
    </lineage>
</organism>
<protein>
    <recommendedName>
        <fullName evidence="1">Glycosyltransferase 2-like domain-containing protein</fullName>
    </recommendedName>
</protein>
<reference evidence="2 3" key="1">
    <citation type="journal article" date="2011" name="EMBO J.">
        <title>Structural diversity of bacterial flagellar motors.</title>
        <authorList>
            <person name="Chen S."/>
            <person name="Beeby M."/>
            <person name="Murphy G.E."/>
            <person name="Leadbetter J.R."/>
            <person name="Hendrixson D.R."/>
            <person name="Briegel A."/>
            <person name="Li Z."/>
            <person name="Shi J."/>
            <person name="Tocheva E.I."/>
            <person name="Muller A."/>
            <person name="Dobro M.J."/>
            <person name="Jensen G.J."/>
        </authorList>
    </citation>
    <scope>NUCLEOTIDE SEQUENCE [LARGE SCALE GENOMIC DNA]</scope>
    <source>
        <strain evidence="2 3">DSM 6540</strain>
    </source>
</reference>
<dbReference type="EMBL" id="AFGF01000157">
    <property type="protein sequence ID" value="EGO62905.1"/>
    <property type="molecule type" value="Genomic_DNA"/>
</dbReference>
<dbReference type="STRING" id="1009370.ALO_15527"/>
<evidence type="ECO:0000313" key="3">
    <source>
        <dbReference type="Proteomes" id="UP000003240"/>
    </source>
</evidence>
<evidence type="ECO:0000313" key="2">
    <source>
        <dbReference type="EMBL" id="EGO62905.1"/>
    </source>
</evidence>
<evidence type="ECO:0000259" key="1">
    <source>
        <dbReference type="Pfam" id="PF00535"/>
    </source>
</evidence>
<dbReference type="InterPro" id="IPR029044">
    <property type="entry name" value="Nucleotide-diphossugar_trans"/>
</dbReference>
<accession>F7NLX9</accession>
<dbReference type="RefSeq" id="WP_004097279.1">
    <property type="nucleotide sequence ID" value="NZ_AFGF01000157.1"/>
</dbReference>
<comment type="caution">
    <text evidence="2">The sequence shown here is derived from an EMBL/GenBank/DDBJ whole genome shotgun (WGS) entry which is preliminary data.</text>
</comment>
<dbReference type="Proteomes" id="UP000003240">
    <property type="component" value="Unassembled WGS sequence"/>
</dbReference>
<gene>
    <name evidence="2" type="ORF">ALO_15527</name>
</gene>
<dbReference type="SUPFAM" id="SSF53448">
    <property type="entry name" value="Nucleotide-diphospho-sugar transferases"/>
    <property type="match status" value="1"/>
</dbReference>
<name>F7NLX9_9FIRM</name>
<proteinExistence type="predicted"/>
<dbReference type="AlphaFoldDB" id="F7NLX9"/>
<dbReference type="InterPro" id="IPR001173">
    <property type="entry name" value="Glyco_trans_2-like"/>
</dbReference>
<keyword evidence="3" id="KW-1185">Reference proteome</keyword>
<dbReference type="Pfam" id="PF00535">
    <property type="entry name" value="Glycos_transf_2"/>
    <property type="match status" value="1"/>
</dbReference>
<dbReference type="OrthoDB" id="9771846at2"/>
<dbReference type="Gene3D" id="3.90.550.10">
    <property type="entry name" value="Spore Coat Polysaccharide Biosynthesis Protein SpsA, Chain A"/>
    <property type="match status" value="1"/>
</dbReference>
<feature type="domain" description="Glycosyltransferase 2-like" evidence="1">
    <location>
        <begin position="7"/>
        <end position="46"/>
    </location>
</feature>
<sequence length="57" mass="6302">MKKIVTVIVTFNRKNKLMAAIDAYLKSNIFKIVVVNNASTDGTDSYLGFANQTLSFS</sequence>